<comment type="function">
    <text evidence="10">Part of the Sec protein translocase complex. Interacts with the SecYEG preprotein conducting channel. SecDF uses the proton motive force (PMF) to complete protein translocation after the ATP-dependent function of SecA.</text>
</comment>
<name>A0A2H0V6X4_9BACT</name>
<dbReference type="Pfam" id="PF07549">
    <property type="entry name" value="Sec_GG"/>
    <property type="match status" value="1"/>
</dbReference>
<dbReference type="GO" id="GO:0043952">
    <property type="term" value="P:protein transport by the Sec complex"/>
    <property type="evidence" value="ECO:0007669"/>
    <property type="project" value="UniProtKB-UniRule"/>
</dbReference>
<dbReference type="PRINTS" id="PR01755">
    <property type="entry name" value="SECFTRNLCASE"/>
</dbReference>
<comment type="caution">
    <text evidence="12">The sequence shown here is derived from an EMBL/GenBank/DDBJ whole genome shotgun (WGS) entry which is preliminary data.</text>
</comment>
<dbReference type="Pfam" id="PF02355">
    <property type="entry name" value="SecD_SecF_C"/>
    <property type="match status" value="1"/>
</dbReference>
<evidence type="ECO:0000256" key="6">
    <source>
        <dbReference type="ARBA" id="ARBA00022927"/>
    </source>
</evidence>
<evidence type="ECO:0000256" key="2">
    <source>
        <dbReference type="ARBA" id="ARBA00022448"/>
    </source>
</evidence>
<keyword evidence="5 10" id="KW-0812">Transmembrane</keyword>
<evidence type="ECO:0000256" key="10">
    <source>
        <dbReference type="HAMAP-Rule" id="MF_01464"/>
    </source>
</evidence>
<feature type="domain" description="SSD" evidence="11">
    <location>
        <begin position="166"/>
        <end position="329"/>
    </location>
</feature>
<evidence type="ECO:0000256" key="8">
    <source>
        <dbReference type="ARBA" id="ARBA00023010"/>
    </source>
</evidence>
<dbReference type="HAMAP" id="MF_01464_B">
    <property type="entry name" value="SecF_B"/>
    <property type="match status" value="1"/>
</dbReference>
<evidence type="ECO:0000256" key="1">
    <source>
        <dbReference type="ARBA" id="ARBA00004651"/>
    </source>
</evidence>
<protein>
    <recommendedName>
        <fullName evidence="10">Protein-export membrane protein SecF</fullName>
    </recommendedName>
</protein>
<dbReference type="EMBL" id="PFAN01000094">
    <property type="protein sequence ID" value="PIR94856.1"/>
    <property type="molecule type" value="Genomic_DNA"/>
</dbReference>
<evidence type="ECO:0000256" key="7">
    <source>
        <dbReference type="ARBA" id="ARBA00022989"/>
    </source>
</evidence>
<keyword evidence="7 10" id="KW-1133">Transmembrane helix</keyword>
<keyword evidence="2 10" id="KW-0813">Transport</keyword>
<gene>
    <name evidence="10 12" type="primary">secF</name>
    <name evidence="12" type="ORF">COT95_01905</name>
</gene>
<evidence type="ECO:0000256" key="4">
    <source>
        <dbReference type="ARBA" id="ARBA00022519"/>
    </source>
</evidence>
<feature type="transmembrane region" description="Helical" evidence="10">
    <location>
        <begin position="280"/>
        <end position="297"/>
    </location>
</feature>
<dbReference type="PANTHER" id="PTHR30081">
    <property type="entry name" value="PROTEIN-EXPORT MEMBRANE PROTEIN SEC"/>
    <property type="match status" value="1"/>
</dbReference>
<sequence>MNIISKTNLWLSISAALMIASIVCLAVFGLKLGIDFTGGSLLEINYNVDRPQVSEIRQTVDELGLGTVNIQPIGEYGAIFRLKDVNEQQHQDILNALRTAVQPAETEDVQAEEINVNDKTIVIDDVDASGTAIVNLSADDSKKEVLEELRFDSVGASIGQELKEKSFYAAIIVLILIVAYIAYSFKKVSKPVASWKYGIAAIVALFHDVLIVLGVFALLGKYMGVEIDTAFVAAVLTVLGYSVNDTIVVFDRIRENLPKSEKDFAGTVNDSLIQTFGRSINTSFTTLLVLLALLFWGGSTIHYFVLALVIGIASGTYSSIFLASPLLVAWEKWSRK</sequence>
<keyword evidence="9 10" id="KW-0472">Membrane</keyword>
<dbReference type="PANTHER" id="PTHR30081:SF8">
    <property type="entry name" value="PROTEIN TRANSLOCASE SUBUNIT SECF"/>
    <property type="match status" value="1"/>
</dbReference>
<feature type="transmembrane region" description="Helical" evidence="10">
    <location>
        <begin position="9"/>
        <end position="30"/>
    </location>
</feature>
<dbReference type="InterPro" id="IPR022813">
    <property type="entry name" value="SecD/SecF_arch_bac"/>
</dbReference>
<feature type="transmembrane region" description="Helical" evidence="10">
    <location>
        <begin position="303"/>
        <end position="330"/>
    </location>
</feature>
<dbReference type="InterPro" id="IPR048634">
    <property type="entry name" value="SecD_SecF_C"/>
</dbReference>
<dbReference type="AlphaFoldDB" id="A0A2H0V6X4"/>
<evidence type="ECO:0000256" key="3">
    <source>
        <dbReference type="ARBA" id="ARBA00022475"/>
    </source>
</evidence>
<dbReference type="Proteomes" id="UP000228614">
    <property type="component" value="Unassembled WGS sequence"/>
</dbReference>
<organism evidence="12 13">
    <name type="scientific">Candidatus Falkowbacteria bacterium CG10_big_fil_rev_8_21_14_0_10_37_6</name>
    <dbReference type="NCBI Taxonomy" id="1974563"/>
    <lineage>
        <taxon>Bacteria</taxon>
        <taxon>Candidatus Falkowiibacteriota</taxon>
    </lineage>
</organism>
<evidence type="ECO:0000256" key="9">
    <source>
        <dbReference type="ARBA" id="ARBA00023136"/>
    </source>
</evidence>
<reference evidence="13" key="1">
    <citation type="submission" date="2017-09" db="EMBL/GenBank/DDBJ databases">
        <title>Depth-based differentiation of microbial function through sediment-hosted aquifers and enrichment of novel symbionts in the deep terrestrial subsurface.</title>
        <authorList>
            <person name="Probst A.J."/>
            <person name="Ladd B."/>
            <person name="Jarett J.K."/>
            <person name="Geller-Mcgrath D.E."/>
            <person name="Sieber C.M.K."/>
            <person name="Emerson J.B."/>
            <person name="Anantharaman K."/>
            <person name="Thomas B.C."/>
            <person name="Malmstrom R."/>
            <person name="Stieglmeier M."/>
            <person name="Klingl A."/>
            <person name="Woyke T."/>
            <person name="Ryan C.M."/>
            <person name="Banfield J.F."/>
        </authorList>
    </citation>
    <scope>NUCLEOTIDE SEQUENCE [LARGE SCALE GENOMIC DNA]</scope>
</reference>
<dbReference type="InterPro" id="IPR000731">
    <property type="entry name" value="SSD"/>
</dbReference>
<keyword evidence="6 10" id="KW-0653">Protein transport</keyword>
<keyword evidence="3 10" id="KW-1003">Cell membrane</keyword>
<accession>A0A2H0V6X4</accession>
<comment type="similarity">
    <text evidence="10">Belongs to the SecD/SecF family. SecF subfamily.</text>
</comment>
<dbReference type="GO" id="GO:0005886">
    <property type="term" value="C:plasma membrane"/>
    <property type="evidence" value="ECO:0007669"/>
    <property type="project" value="UniProtKB-SubCell"/>
</dbReference>
<evidence type="ECO:0000259" key="11">
    <source>
        <dbReference type="PROSITE" id="PS50156"/>
    </source>
</evidence>
<feature type="transmembrane region" description="Helical" evidence="10">
    <location>
        <begin position="231"/>
        <end position="250"/>
    </location>
</feature>
<dbReference type="GO" id="GO:0065002">
    <property type="term" value="P:intracellular protein transmembrane transport"/>
    <property type="evidence" value="ECO:0007669"/>
    <property type="project" value="UniProtKB-UniRule"/>
</dbReference>
<dbReference type="InterPro" id="IPR022645">
    <property type="entry name" value="SecD/SecF_bac"/>
</dbReference>
<dbReference type="Gene3D" id="1.20.1640.10">
    <property type="entry name" value="Multidrug efflux transporter AcrB transmembrane domain"/>
    <property type="match status" value="1"/>
</dbReference>
<proteinExistence type="inferred from homology"/>
<feature type="transmembrane region" description="Helical" evidence="10">
    <location>
        <begin position="167"/>
        <end position="185"/>
    </location>
</feature>
<evidence type="ECO:0000256" key="5">
    <source>
        <dbReference type="ARBA" id="ARBA00022692"/>
    </source>
</evidence>
<keyword evidence="4" id="KW-0997">Cell inner membrane</keyword>
<dbReference type="NCBIfam" id="TIGR00966">
    <property type="entry name" value="transloc_SecF"/>
    <property type="match status" value="1"/>
</dbReference>
<dbReference type="InterPro" id="IPR022646">
    <property type="entry name" value="SecD/SecF_CS"/>
</dbReference>
<evidence type="ECO:0000313" key="13">
    <source>
        <dbReference type="Proteomes" id="UP000228614"/>
    </source>
</evidence>
<comment type="subunit">
    <text evidence="10">Forms a complex with SecD. Part of the essential Sec protein translocation apparatus which comprises SecA, SecYEG and auxiliary proteins SecDF. Other proteins may also be involved.</text>
</comment>
<dbReference type="GO" id="GO:0015450">
    <property type="term" value="F:protein-transporting ATPase activity"/>
    <property type="evidence" value="ECO:0007669"/>
    <property type="project" value="InterPro"/>
</dbReference>
<dbReference type="InterPro" id="IPR005665">
    <property type="entry name" value="SecF_bac"/>
</dbReference>
<comment type="subcellular location">
    <subcellularLocation>
        <location evidence="1 10">Cell membrane</location>
        <topology evidence="1 10">Multi-pass membrane protein</topology>
    </subcellularLocation>
</comment>
<feature type="transmembrane region" description="Helical" evidence="10">
    <location>
        <begin position="197"/>
        <end position="219"/>
    </location>
</feature>
<dbReference type="GO" id="GO:0006605">
    <property type="term" value="P:protein targeting"/>
    <property type="evidence" value="ECO:0007669"/>
    <property type="project" value="UniProtKB-UniRule"/>
</dbReference>
<evidence type="ECO:0000313" key="12">
    <source>
        <dbReference type="EMBL" id="PIR94856.1"/>
    </source>
</evidence>
<keyword evidence="8 10" id="KW-0811">Translocation</keyword>
<dbReference type="PROSITE" id="PS50156">
    <property type="entry name" value="SSD"/>
    <property type="match status" value="1"/>
</dbReference>
<dbReference type="SUPFAM" id="SSF82866">
    <property type="entry name" value="Multidrug efflux transporter AcrB transmembrane domain"/>
    <property type="match status" value="1"/>
</dbReference>